<feature type="transmembrane region" description="Helical" evidence="15">
    <location>
        <begin position="89"/>
        <end position="107"/>
    </location>
</feature>
<evidence type="ECO:0000256" key="3">
    <source>
        <dbReference type="ARBA" id="ARBA00008034"/>
    </source>
</evidence>
<feature type="compositionally biased region" description="Low complexity" evidence="14">
    <location>
        <begin position="326"/>
        <end position="335"/>
    </location>
</feature>
<accession>A0A929WWN0</accession>
<evidence type="ECO:0000256" key="8">
    <source>
        <dbReference type="ARBA" id="ARBA00022906"/>
    </source>
</evidence>
<organism evidence="16 17">
    <name type="scientific">Actinomyces bouchesdurhonensis</name>
    <dbReference type="NCBI Taxonomy" id="1852361"/>
    <lineage>
        <taxon>Bacteria</taxon>
        <taxon>Bacillati</taxon>
        <taxon>Actinomycetota</taxon>
        <taxon>Actinomycetes</taxon>
        <taxon>Actinomycetales</taxon>
        <taxon>Actinomycetaceae</taxon>
        <taxon>Actinomyces</taxon>
    </lineage>
</organism>
<evidence type="ECO:0000256" key="2">
    <source>
        <dbReference type="ARBA" id="ARBA00004651"/>
    </source>
</evidence>
<evidence type="ECO:0000256" key="5">
    <source>
        <dbReference type="ARBA" id="ARBA00022475"/>
    </source>
</evidence>
<dbReference type="InterPro" id="IPR001626">
    <property type="entry name" value="ABC_TroCD"/>
</dbReference>
<dbReference type="InterPro" id="IPR037294">
    <property type="entry name" value="ABC_BtuC-like"/>
</dbReference>
<evidence type="ECO:0000256" key="15">
    <source>
        <dbReference type="SAM" id="Phobius"/>
    </source>
</evidence>
<evidence type="ECO:0000256" key="12">
    <source>
        <dbReference type="ARBA" id="ARBA00040080"/>
    </source>
</evidence>
<keyword evidence="4 13" id="KW-0813">Transport</keyword>
<keyword evidence="8" id="KW-0864">Zinc transport</keyword>
<evidence type="ECO:0000313" key="17">
    <source>
        <dbReference type="Proteomes" id="UP000759246"/>
    </source>
</evidence>
<evidence type="ECO:0000256" key="14">
    <source>
        <dbReference type="SAM" id="MobiDB-lite"/>
    </source>
</evidence>
<dbReference type="EMBL" id="JABZGF010000268">
    <property type="protein sequence ID" value="MBF0966988.1"/>
    <property type="molecule type" value="Genomic_DNA"/>
</dbReference>
<feature type="transmembrane region" description="Helical" evidence="15">
    <location>
        <begin position="188"/>
        <end position="209"/>
    </location>
</feature>
<keyword evidence="6 13" id="KW-0812">Transmembrane</keyword>
<dbReference type="Pfam" id="PF00950">
    <property type="entry name" value="ABC-3"/>
    <property type="match status" value="1"/>
</dbReference>
<evidence type="ECO:0000256" key="10">
    <source>
        <dbReference type="ARBA" id="ARBA00023065"/>
    </source>
</evidence>
<keyword evidence="9 15" id="KW-1133">Transmembrane helix</keyword>
<keyword evidence="11 15" id="KW-0472">Membrane</keyword>
<feature type="transmembrane region" description="Helical" evidence="15">
    <location>
        <begin position="58"/>
        <end position="77"/>
    </location>
</feature>
<dbReference type="GO" id="GO:0043190">
    <property type="term" value="C:ATP-binding cassette (ABC) transporter complex"/>
    <property type="evidence" value="ECO:0007669"/>
    <property type="project" value="InterPro"/>
</dbReference>
<feature type="transmembrane region" description="Helical" evidence="15">
    <location>
        <begin position="127"/>
        <end position="147"/>
    </location>
</feature>
<evidence type="ECO:0000256" key="11">
    <source>
        <dbReference type="ARBA" id="ARBA00023136"/>
    </source>
</evidence>
<evidence type="ECO:0000256" key="13">
    <source>
        <dbReference type="RuleBase" id="RU003943"/>
    </source>
</evidence>
<feature type="region of interest" description="Disordered" evidence="14">
    <location>
        <begin position="270"/>
        <end position="335"/>
    </location>
</feature>
<comment type="caution">
    <text evidence="16">The sequence shown here is derived from an EMBL/GenBank/DDBJ whole genome shotgun (WGS) entry which is preliminary data.</text>
</comment>
<proteinExistence type="inferred from homology"/>
<dbReference type="Proteomes" id="UP000759246">
    <property type="component" value="Unassembled WGS sequence"/>
</dbReference>
<dbReference type="AlphaFoldDB" id="A0A929WWN0"/>
<dbReference type="PANTHER" id="PTHR30477">
    <property type="entry name" value="ABC-TRANSPORTER METAL-BINDING PROTEIN"/>
    <property type="match status" value="1"/>
</dbReference>
<dbReference type="Gene3D" id="1.10.3470.10">
    <property type="entry name" value="ABC transporter involved in vitamin B12 uptake, BtuC"/>
    <property type="match status" value="1"/>
</dbReference>
<feature type="transmembrane region" description="Helical" evidence="15">
    <location>
        <begin position="159"/>
        <end position="182"/>
    </location>
</feature>
<comment type="subcellular location">
    <subcellularLocation>
        <location evidence="2 13">Cell membrane</location>
        <topology evidence="2 13">Multi-pass membrane protein</topology>
    </subcellularLocation>
</comment>
<feature type="compositionally biased region" description="Basic and acidic residues" evidence="14">
    <location>
        <begin position="305"/>
        <end position="325"/>
    </location>
</feature>
<dbReference type="GO" id="GO:0006829">
    <property type="term" value="P:zinc ion transport"/>
    <property type="evidence" value="ECO:0007669"/>
    <property type="project" value="UniProtKB-KW"/>
</dbReference>
<protein>
    <recommendedName>
        <fullName evidence="12">High-affinity zinc uptake system membrane protein ZnuB</fullName>
    </recommendedName>
</protein>
<feature type="transmembrane region" description="Helical" evidence="15">
    <location>
        <begin position="242"/>
        <end position="262"/>
    </location>
</feature>
<evidence type="ECO:0000313" key="16">
    <source>
        <dbReference type="EMBL" id="MBF0966988.1"/>
    </source>
</evidence>
<name>A0A929WWN0_9ACTO</name>
<dbReference type="GO" id="GO:0010043">
    <property type="term" value="P:response to zinc ion"/>
    <property type="evidence" value="ECO:0007669"/>
    <property type="project" value="TreeGrafter"/>
</dbReference>
<reference evidence="16" key="1">
    <citation type="submission" date="2020-04" db="EMBL/GenBank/DDBJ databases">
        <title>Deep metagenomics examines the oral microbiome during advanced dental caries in children, revealing novel taxa and co-occurrences with host molecules.</title>
        <authorList>
            <person name="Baker J.L."/>
            <person name="Morton J.T."/>
            <person name="Dinis M."/>
            <person name="Alvarez R."/>
            <person name="Tran N.C."/>
            <person name="Knight R."/>
            <person name="Edlund A."/>
        </authorList>
    </citation>
    <scope>NUCLEOTIDE SEQUENCE</scope>
    <source>
        <strain evidence="16">JCVI_30_bin.13</strain>
    </source>
</reference>
<comment type="function">
    <text evidence="1">Involved in the high-affinity zinc uptake transport system.</text>
</comment>
<dbReference type="SUPFAM" id="SSF81345">
    <property type="entry name" value="ABC transporter involved in vitamin B12 uptake, BtuC"/>
    <property type="match status" value="1"/>
</dbReference>
<evidence type="ECO:0000256" key="4">
    <source>
        <dbReference type="ARBA" id="ARBA00022448"/>
    </source>
</evidence>
<dbReference type="PANTHER" id="PTHR30477:SF23">
    <property type="entry name" value="HIGH-AFFINITY ZINC UPTAKE SYSTEM MEMBRANE PROTEIN ZNUB"/>
    <property type="match status" value="1"/>
</dbReference>
<evidence type="ECO:0000256" key="6">
    <source>
        <dbReference type="ARBA" id="ARBA00022692"/>
    </source>
</evidence>
<evidence type="ECO:0000256" key="7">
    <source>
        <dbReference type="ARBA" id="ARBA00022833"/>
    </source>
</evidence>
<evidence type="ECO:0000256" key="9">
    <source>
        <dbReference type="ARBA" id="ARBA00022989"/>
    </source>
</evidence>
<keyword evidence="5" id="KW-1003">Cell membrane</keyword>
<sequence length="335" mass="34057">MIAPYLLRPIIVLGLLALAAGPASTLVNLRRAEFGAETMVHGVFPGIVVGMAVGGRGAIIPGGAVCAALIAAALTAASRRPRSSEATTAVLLTAFFSLGIVISLRIGDMSGQLESLMFGRLLDITPSRMWTSGAVLVAAFLLLLATWRAQVAVAFDRESAAVSGIPLTWIDVAFNAALGAIVVAASTAVGVLLVVGYLVVPGACGRLLAAGTRSMAVWAGTCALAGGWLGFGAALARTSRPLSPQACVALGVLACFALACAARALRERRAGHDEASGGPRGTVDPRETTRETGAVVGPDLNSARETARETGESAGRERETARETRAATLAAGEAS</sequence>
<evidence type="ECO:0000256" key="1">
    <source>
        <dbReference type="ARBA" id="ARBA00002313"/>
    </source>
</evidence>
<keyword evidence="7" id="KW-0862">Zinc</keyword>
<feature type="transmembrane region" description="Helical" evidence="15">
    <location>
        <begin position="216"/>
        <end position="236"/>
    </location>
</feature>
<gene>
    <name evidence="16" type="ORF">HXK09_07540</name>
</gene>
<dbReference type="GO" id="GO:0055085">
    <property type="term" value="P:transmembrane transport"/>
    <property type="evidence" value="ECO:0007669"/>
    <property type="project" value="InterPro"/>
</dbReference>
<keyword evidence="10" id="KW-0406">Ion transport</keyword>
<comment type="similarity">
    <text evidence="3 13">Belongs to the ABC-3 integral membrane protein family.</text>
</comment>